<gene>
    <name evidence="1" type="ORF">FD16_GL001730</name>
</gene>
<name>A0A0R1W5C3_9LACO</name>
<proteinExistence type="predicted"/>
<organism evidence="1 2">
    <name type="scientific">Paucilactobacillus suebicus DSM 5007 = KCTC 3549</name>
    <dbReference type="NCBI Taxonomy" id="1423807"/>
    <lineage>
        <taxon>Bacteria</taxon>
        <taxon>Bacillati</taxon>
        <taxon>Bacillota</taxon>
        <taxon>Bacilli</taxon>
        <taxon>Lactobacillales</taxon>
        <taxon>Lactobacillaceae</taxon>
        <taxon>Paucilactobacillus</taxon>
    </lineage>
</organism>
<accession>A0A0R1W5C3</accession>
<dbReference type="EMBL" id="AZGF01000004">
    <property type="protein sequence ID" value="KRM13040.1"/>
    <property type="molecule type" value="Genomic_DNA"/>
</dbReference>
<keyword evidence="2" id="KW-1185">Reference proteome</keyword>
<dbReference type="PATRIC" id="fig|1423807.3.peg.1773"/>
<sequence length="84" mass="9900">MEETHLNLEINSDFSVKTEYDLPNGNHKKMTLFTAELNQQNQIKLQNEEIKNSGWFNYSDARQQLTYDNLKGLLDQVDKHLTEK</sequence>
<dbReference type="SUPFAM" id="SSF55811">
    <property type="entry name" value="Nudix"/>
    <property type="match status" value="1"/>
</dbReference>
<dbReference type="InterPro" id="IPR015797">
    <property type="entry name" value="NUDIX_hydrolase-like_dom_sf"/>
</dbReference>
<keyword evidence="1" id="KW-0378">Hydrolase</keyword>
<dbReference type="GO" id="GO:0016787">
    <property type="term" value="F:hydrolase activity"/>
    <property type="evidence" value="ECO:0007669"/>
    <property type="project" value="UniProtKB-KW"/>
</dbReference>
<dbReference type="Proteomes" id="UP000051820">
    <property type="component" value="Unassembled WGS sequence"/>
</dbReference>
<evidence type="ECO:0000313" key="1">
    <source>
        <dbReference type="EMBL" id="KRM13040.1"/>
    </source>
</evidence>
<dbReference type="STRING" id="1423807.FD16_GL001730"/>
<protein>
    <submittedName>
        <fullName evidence="1">NUDIX hydrolase</fullName>
    </submittedName>
</protein>
<reference evidence="1 2" key="1">
    <citation type="journal article" date="2015" name="Genome Announc.">
        <title>Expanding the biotechnology potential of lactobacilli through comparative genomics of 213 strains and associated genera.</title>
        <authorList>
            <person name="Sun Z."/>
            <person name="Harris H.M."/>
            <person name="McCann A."/>
            <person name="Guo C."/>
            <person name="Argimon S."/>
            <person name="Zhang W."/>
            <person name="Yang X."/>
            <person name="Jeffery I.B."/>
            <person name="Cooney J.C."/>
            <person name="Kagawa T.F."/>
            <person name="Liu W."/>
            <person name="Song Y."/>
            <person name="Salvetti E."/>
            <person name="Wrobel A."/>
            <person name="Rasinkangas P."/>
            <person name="Parkhill J."/>
            <person name="Rea M.C."/>
            <person name="O'Sullivan O."/>
            <person name="Ritari J."/>
            <person name="Douillard F.P."/>
            <person name="Paul Ross R."/>
            <person name="Yang R."/>
            <person name="Briner A.E."/>
            <person name="Felis G.E."/>
            <person name="de Vos W.M."/>
            <person name="Barrangou R."/>
            <person name="Klaenhammer T.R."/>
            <person name="Caufield P.W."/>
            <person name="Cui Y."/>
            <person name="Zhang H."/>
            <person name="O'Toole P.W."/>
        </authorList>
    </citation>
    <scope>NUCLEOTIDE SEQUENCE [LARGE SCALE GENOMIC DNA]</scope>
    <source>
        <strain evidence="1 2">DSM 5007</strain>
    </source>
</reference>
<dbReference type="Gene3D" id="3.90.79.10">
    <property type="entry name" value="Nucleoside Triphosphate Pyrophosphohydrolase"/>
    <property type="match status" value="1"/>
</dbReference>
<dbReference type="eggNOG" id="COG1051">
    <property type="taxonomic scope" value="Bacteria"/>
</dbReference>
<evidence type="ECO:0000313" key="2">
    <source>
        <dbReference type="Proteomes" id="UP000051820"/>
    </source>
</evidence>
<dbReference type="AlphaFoldDB" id="A0A0R1W5C3"/>
<comment type="caution">
    <text evidence="1">The sequence shown here is derived from an EMBL/GenBank/DDBJ whole genome shotgun (WGS) entry which is preliminary data.</text>
</comment>